<keyword evidence="3" id="KW-0813">Transport</keyword>
<evidence type="ECO:0008006" key="11">
    <source>
        <dbReference type="Google" id="ProtNLM"/>
    </source>
</evidence>
<evidence type="ECO:0000256" key="4">
    <source>
        <dbReference type="ARBA" id="ARBA00022475"/>
    </source>
</evidence>
<evidence type="ECO:0000256" key="3">
    <source>
        <dbReference type="ARBA" id="ARBA00022448"/>
    </source>
</evidence>
<comment type="subcellular location">
    <subcellularLocation>
        <location evidence="1">Cell membrane</location>
        <topology evidence="1">Multi-pass membrane protein</topology>
    </subcellularLocation>
</comment>
<dbReference type="Proteomes" id="UP000239007">
    <property type="component" value="Unassembled WGS sequence"/>
</dbReference>
<evidence type="ECO:0000256" key="2">
    <source>
        <dbReference type="ARBA" id="ARBA00010145"/>
    </source>
</evidence>
<dbReference type="OrthoDB" id="5870554at2"/>
<protein>
    <recommendedName>
        <fullName evidence="11">Transporter</fullName>
    </recommendedName>
</protein>
<keyword evidence="10" id="KW-1185">Reference proteome</keyword>
<name>A0A2S7US45_9GAMM</name>
<evidence type="ECO:0000256" key="1">
    <source>
        <dbReference type="ARBA" id="ARBA00004651"/>
    </source>
</evidence>
<feature type="transmembrane region" description="Helical" evidence="8">
    <location>
        <begin position="277"/>
        <end position="295"/>
    </location>
</feature>
<feature type="transmembrane region" description="Helical" evidence="8">
    <location>
        <begin position="64"/>
        <end position="83"/>
    </location>
</feature>
<evidence type="ECO:0000313" key="9">
    <source>
        <dbReference type="EMBL" id="PQJ52814.1"/>
    </source>
</evidence>
<feature type="transmembrane region" description="Helical" evidence="8">
    <location>
        <begin position="190"/>
        <end position="210"/>
    </location>
</feature>
<organism evidence="9 10">
    <name type="scientific">Psychrosphaera saromensis</name>
    <dbReference type="NCBI Taxonomy" id="716813"/>
    <lineage>
        <taxon>Bacteria</taxon>
        <taxon>Pseudomonadati</taxon>
        <taxon>Pseudomonadota</taxon>
        <taxon>Gammaproteobacteria</taxon>
        <taxon>Alteromonadales</taxon>
        <taxon>Pseudoalteromonadaceae</taxon>
        <taxon>Psychrosphaera</taxon>
    </lineage>
</organism>
<feature type="transmembrane region" description="Helical" evidence="8">
    <location>
        <begin position="33"/>
        <end position="52"/>
    </location>
</feature>
<dbReference type="PANTHER" id="PTHR36838:SF1">
    <property type="entry name" value="SLR1864 PROTEIN"/>
    <property type="match status" value="1"/>
</dbReference>
<dbReference type="PANTHER" id="PTHR36838">
    <property type="entry name" value="AUXIN EFFLUX CARRIER FAMILY PROTEIN"/>
    <property type="match status" value="1"/>
</dbReference>
<accession>A0A2S7US45</accession>
<feature type="transmembrane region" description="Helical" evidence="8">
    <location>
        <begin position="121"/>
        <end position="140"/>
    </location>
</feature>
<feature type="transmembrane region" description="Helical" evidence="8">
    <location>
        <begin position="95"/>
        <end position="115"/>
    </location>
</feature>
<dbReference type="Gene3D" id="1.20.1530.20">
    <property type="match status" value="1"/>
</dbReference>
<feature type="transmembrane region" description="Helical" evidence="8">
    <location>
        <begin position="246"/>
        <end position="265"/>
    </location>
</feature>
<sequence>MNTLTIILPLAIICFLGYLTVRVKLFNKVQMDSLSAISFNFLVPIFLFKSTYQTDLNIALSPQWFLSLYIPLVVSFIVIFAINRYGFKQKNNHSALSALAATYSNTVLVAIPIIASILSTAAAGSAFVLIAFHSAVLFTLTEVFVNNSGFKTLIKAGKNPIVLSILGGFSFNLLGINIPDLLLTPLATLSASAIPLALFGLGASMYYLPFKGNRRIAFINSFHKLMILPALVYVTGHFVFDLTAEQLFVAVILTASPTGVGAYIMATKHQAASEISASTVVLSTIFCTLGYLFWIEFLQ</sequence>
<comment type="caution">
    <text evidence="9">The sequence shown here is derived from an EMBL/GenBank/DDBJ whole genome shotgun (WGS) entry which is preliminary data.</text>
</comment>
<dbReference type="EMBL" id="MSCH01000003">
    <property type="protein sequence ID" value="PQJ52814.1"/>
    <property type="molecule type" value="Genomic_DNA"/>
</dbReference>
<dbReference type="GO" id="GO:0055085">
    <property type="term" value="P:transmembrane transport"/>
    <property type="evidence" value="ECO:0007669"/>
    <property type="project" value="InterPro"/>
</dbReference>
<evidence type="ECO:0000256" key="6">
    <source>
        <dbReference type="ARBA" id="ARBA00022989"/>
    </source>
</evidence>
<feature type="transmembrane region" description="Helical" evidence="8">
    <location>
        <begin position="161"/>
        <end position="178"/>
    </location>
</feature>
<proteinExistence type="inferred from homology"/>
<dbReference type="Pfam" id="PF03547">
    <property type="entry name" value="Mem_trans"/>
    <property type="match status" value="2"/>
</dbReference>
<dbReference type="InterPro" id="IPR038770">
    <property type="entry name" value="Na+/solute_symporter_sf"/>
</dbReference>
<comment type="similarity">
    <text evidence="2">Belongs to the auxin efflux carrier (TC 2.A.69) family.</text>
</comment>
<keyword evidence="7 8" id="KW-0472">Membrane</keyword>
<evidence type="ECO:0000256" key="8">
    <source>
        <dbReference type="SAM" id="Phobius"/>
    </source>
</evidence>
<reference evidence="9 10" key="1">
    <citation type="submission" date="2016-12" db="EMBL/GenBank/DDBJ databases">
        <title>Diversity of luminous bacteria.</title>
        <authorList>
            <person name="Yoshizawa S."/>
            <person name="Kogure K."/>
        </authorList>
    </citation>
    <scope>NUCLEOTIDE SEQUENCE [LARGE SCALE GENOMIC DNA]</scope>
    <source>
        <strain evidence="9 10">SA4-48</strain>
    </source>
</reference>
<dbReference type="InterPro" id="IPR004776">
    <property type="entry name" value="Mem_transp_PIN-like"/>
</dbReference>
<keyword evidence="6 8" id="KW-1133">Transmembrane helix</keyword>
<feature type="transmembrane region" description="Helical" evidence="8">
    <location>
        <begin position="6"/>
        <end position="21"/>
    </location>
</feature>
<keyword evidence="5 8" id="KW-0812">Transmembrane</keyword>
<dbReference type="GO" id="GO:0005886">
    <property type="term" value="C:plasma membrane"/>
    <property type="evidence" value="ECO:0007669"/>
    <property type="project" value="UniProtKB-SubCell"/>
</dbReference>
<dbReference type="AlphaFoldDB" id="A0A2S7US45"/>
<evidence type="ECO:0000256" key="5">
    <source>
        <dbReference type="ARBA" id="ARBA00022692"/>
    </source>
</evidence>
<evidence type="ECO:0000313" key="10">
    <source>
        <dbReference type="Proteomes" id="UP000239007"/>
    </source>
</evidence>
<evidence type="ECO:0000256" key="7">
    <source>
        <dbReference type="ARBA" id="ARBA00023136"/>
    </source>
</evidence>
<keyword evidence="4" id="KW-1003">Cell membrane</keyword>
<feature type="transmembrane region" description="Helical" evidence="8">
    <location>
        <begin position="222"/>
        <end position="240"/>
    </location>
</feature>
<dbReference type="RefSeq" id="WP_105051286.1">
    <property type="nucleotide sequence ID" value="NZ_BMYG01000004.1"/>
</dbReference>
<gene>
    <name evidence="9" type="ORF">BTO11_03520</name>
</gene>